<dbReference type="PATRIC" id="fig|1144316.3.peg.4011"/>
<accession>J3CB08</accession>
<gene>
    <name evidence="1" type="ORF">PMI13_04009</name>
</gene>
<organism evidence="1 2">
    <name type="scientific">Chryseobacterium populi</name>
    <dbReference type="NCBI Taxonomy" id="1144316"/>
    <lineage>
        <taxon>Bacteria</taxon>
        <taxon>Pseudomonadati</taxon>
        <taxon>Bacteroidota</taxon>
        <taxon>Flavobacteriia</taxon>
        <taxon>Flavobacteriales</taxon>
        <taxon>Weeksellaceae</taxon>
        <taxon>Chryseobacterium group</taxon>
        <taxon>Chryseobacterium</taxon>
    </lineage>
</organism>
<name>J3CB08_9FLAO</name>
<reference evidence="1 2" key="1">
    <citation type="journal article" date="2012" name="J. Bacteriol.">
        <title>Twenty-one genome sequences from Pseudomonas species and 19 genome sequences from diverse bacteria isolated from the rhizosphere and endosphere of Populus deltoides.</title>
        <authorList>
            <person name="Brown S.D."/>
            <person name="Utturkar S.M."/>
            <person name="Klingeman D.M."/>
            <person name="Johnson C.M."/>
            <person name="Martin S.L."/>
            <person name="Land M.L."/>
            <person name="Lu T.Y."/>
            <person name="Schadt C.W."/>
            <person name="Doktycz M.J."/>
            <person name="Pelletier D.A."/>
        </authorList>
    </citation>
    <scope>NUCLEOTIDE SEQUENCE [LARGE SCALE GENOMIC DNA]</scope>
    <source>
        <strain evidence="1 2">CF314</strain>
    </source>
</reference>
<keyword evidence="2" id="KW-1185">Reference proteome</keyword>
<evidence type="ECO:0000313" key="1">
    <source>
        <dbReference type="EMBL" id="EJL67949.1"/>
    </source>
</evidence>
<comment type="caution">
    <text evidence="1">The sequence shown here is derived from an EMBL/GenBank/DDBJ whole genome shotgun (WGS) entry which is preliminary data.</text>
</comment>
<protein>
    <submittedName>
        <fullName evidence="1">Uncharacterized protein</fullName>
    </submittedName>
</protein>
<sequence>MMKKLFLTIILIITGQADFFAQNYNLHSVDLDNALTPTASVYSLGKYGNSSSVDNKGKYNQNISLVNLKTGNLNYSMNLQYSSNGLKLNDWGGRLGLLWSDNFTSVIYRVVRGIADGSSQKVNELGSGGGFSLEEYKTIRNMYESSSGGYTSGKDGESDIFYYNIFGLSGSFIIVNGEVIQLNYNKKIKIEAGTSLSSFTITTDDGTKYSYGQNEMLEKTAYNTLCREEYATPLQTTSAWFLTKIESMDTKTINFQYTTISSQHVDDYNESFLVKNKAYPGDEYCIDFGGNPVPPVPQVMETFYCTRSKIFETKVLTKITADNFTIDFYYNNREDIGNEKILDHIDIKNTFGSVVNKVKFSYDKFGSNLSVKTYPFSNS</sequence>
<proteinExistence type="predicted"/>
<dbReference type="AlphaFoldDB" id="J3CB08"/>
<dbReference type="Proteomes" id="UP000007509">
    <property type="component" value="Unassembled WGS sequence"/>
</dbReference>
<dbReference type="EMBL" id="AKJY01000112">
    <property type="protein sequence ID" value="EJL67949.1"/>
    <property type="molecule type" value="Genomic_DNA"/>
</dbReference>
<evidence type="ECO:0000313" key="2">
    <source>
        <dbReference type="Proteomes" id="UP000007509"/>
    </source>
</evidence>